<dbReference type="CDD" id="cd08369">
    <property type="entry name" value="FMT_core"/>
    <property type="match status" value="1"/>
</dbReference>
<evidence type="ECO:0000259" key="1">
    <source>
        <dbReference type="Pfam" id="PF00551"/>
    </source>
</evidence>
<evidence type="ECO:0000259" key="2">
    <source>
        <dbReference type="Pfam" id="PF02911"/>
    </source>
</evidence>
<dbReference type="EMBL" id="CP029187">
    <property type="protein sequence ID" value="AWI24458.1"/>
    <property type="molecule type" value="Genomic_DNA"/>
</dbReference>
<dbReference type="GO" id="GO:0005829">
    <property type="term" value="C:cytosol"/>
    <property type="evidence" value="ECO:0007669"/>
    <property type="project" value="TreeGrafter"/>
</dbReference>
<protein>
    <submittedName>
        <fullName evidence="3">Formyl transferase</fullName>
    </submittedName>
</protein>
<evidence type="ECO:0000313" key="3">
    <source>
        <dbReference type="EMBL" id="AWI24458.1"/>
    </source>
</evidence>
<dbReference type="RefSeq" id="WP_108902267.1">
    <property type="nucleotide sequence ID" value="NZ_CP029187.1"/>
</dbReference>
<dbReference type="InterPro" id="IPR002376">
    <property type="entry name" value="Formyl_transf_N"/>
</dbReference>
<evidence type="ECO:0000313" key="4">
    <source>
        <dbReference type="Proteomes" id="UP000244937"/>
    </source>
</evidence>
<dbReference type="Pfam" id="PF02911">
    <property type="entry name" value="Formyl_trans_C"/>
    <property type="match status" value="1"/>
</dbReference>
<keyword evidence="4" id="KW-1185">Reference proteome</keyword>
<sequence length="288" mass="32438">MKIGILASGGLGLKVLQQCSDLLDPVFIAADSKSDGIIDFAKEKQIPLFTGNPRNGRLLSFLNENSLSCDLLFSINYLFLIEQDILDAIPSCINFHGSLLPKYRGRTPHVWAIINNESVTGITAHFIDDQCDTGNIVLQKQIMIGPEMTGAEVLAQYETYYPIMIREIYEKIQNGSLSVTVQDHSKATYFGKRTPEDGQIDWNWQKERIKNWVRAQAHPYPGAFTFLDGQKITIDKVTFSDFGFDSSMENGTILQTDPAVLVKTQNGVIELTQIRENKDFLKQDKILR</sequence>
<dbReference type="Proteomes" id="UP000244937">
    <property type="component" value="Chromosome"/>
</dbReference>
<dbReference type="InterPro" id="IPR011034">
    <property type="entry name" value="Formyl_transferase-like_C_sf"/>
</dbReference>
<dbReference type="InterPro" id="IPR036477">
    <property type="entry name" value="Formyl_transf_N_sf"/>
</dbReference>
<dbReference type="OrthoDB" id="9802815at2"/>
<dbReference type="Gene3D" id="3.40.50.12230">
    <property type="match status" value="1"/>
</dbReference>
<dbReference type="SUPFAM" id="SSF53328">
    <property type="entry name" value="Formyltransferase"/>
    <property type="match status" value="1"/>
</dbReference>
<reference evidence="3 4" key="1">
    <citation type="submission" date="2018-05" db="EMBL/GenBank/DDBJ databases">
        <title>Genome sequencing of Flavobacterium sp. HYN0049.</title>
        <authorList>
            <person name="Yi H."/>
            <person name="Baek C."/>
        </authorList>
    </citation>
    <scope>NUCLEOTIDE SEQUENCE [LARGE SCALE GENOMIC DNA]</scope>
    <source>
        <strain evidence="3 4">HYN0049</strain>
    </source>
</reference>
<keyword evidence="3" id="KW-0808">Transferase</keyword>
<dbReference type="KEGG" id="fpal:HYN49_00320"/>
<accession>A0A2S1SDH8</accession>
<dbReference type="PANTHER" id="PTHR11138:SF5">
    <property type="entry name" value="METHIONYL-TRNA FORMYLTRANSFERASE, MITOCHONDRIAL"/>
    <property type="match status" value="1"/>
</dbReference>
<dbReference type="SUPFAM" id="SSF50486">
    <property type="entry name" value="FMT C-terminal domain-like"/>
    <property type="match status" value="1"/>
</dbReference>
<dbReference type="CDD" id="cd08702">
    <property type="entry name" value="Arna_FMT_C"/>
    <property type="match status" value="1"/>
</dbReference>
<feature type="domain" description="Formyl transferase N-terminal" evidence="1">
    <location>
        <begin position="66"/>
        <end position="154"/>
    </location>
</feature>
<proteinExistence type="predicted"/>
<dbReference type="InterPro" id="IPR005793">
    <property type="entry name" value="Formyl_trans_C"/>
</dbReference>
<feature type="domain" description="Formyl transferase C-terminal" evidence="2">
    <location>
        <begin position="194"/>
        <end position="282"/>
    </location>
</feature>
<name>A0A2S1SDH8_9FLAO</name>
<organism evidence="3 4">
    <name type="scientific">Flavobacterium pallidum</name>
    <dbReference type="NCBI Taxonomy" id="2172098"/>
    <lineage>
        <taxon>Bacteria</taxon>
        <taxon>Pseudomonadati</taxon>
        <taxon>Bacteroidota</taxon>
        <taxon>Flavobacteriia</taxon>
        <taxon>Flavobacteriales</taxon>
        <taxon>Flavobacteriaceae</taxon>
        <taxon>Flavobacterium</taxon>
    </lineage>
</organism>
<dbReference type="PANTHER" id="PTHR11138">
    <property type="entry name" value="METHIONYL-TRNA FORMYLTRANSFERASE"/>
    <property type="match status" value="1"/>
</dbReference>
<gene>
    <name evidence="3" type="ORF">HYN49_00320</name>
</gene>
<dbReference type="GO" id="GO:0004479">
    <property type="term" value="F:methionyl-tRNA formyltransferase activity"/>
    <property type="evidence" value="ECO:0007669"/>
    <property type="project" value="TreeGrafter"/>
</dbReference>
<dbReference type="Pfam" id="PF00551">
    <property type="entry name" value="Formyl_trans_N"/>
    <property type="match status" value="1"/>
</dbReference>
<dbReference type="AlphaFoldDB" id="A0A2S1SDH8"/>